<keyword evidence="6" id="KW-0503">Monooxygenase</keyword>
<dbReference type="GO" id="GO:0004497">
    <property type="term" value="F:monooxygenase activity"/>
    <property type="evidence" value="ECO:0007669"/>
    <property type="project" value="UniProtKB-KW"/>
</dbReference>
<dbReference type="Gene3D" id="1.10.630.10">
    <property type="entry name" value="Cytochrome P450"/>
    <property type="match status" value="1"/>
</dbReference>
<dbReference type="EMBL" id="FONG01000020">
    <property type="protein sequence ID" value="SFF58837.1"/>
    <property type="molecule type" value="Genomic_DNA"/>
</dbReference>
<keyword evidence="8" id="KW-1185">Reference proteome</keyword>
<sequence length="415" mass="45813">MNSLQDDVRALLAGDGGRLADPYPTWNRLREEIPVWKQDDMVILSRHERVQELLGDNNILYSRQGTKTSARYERAKRDFGPHGSAAFGRVLDHEFHQLVRMDPPDHPRVRRTVQPPFSARSLAREMQAKVDERVARNLAALAKGGGEADFKKFAYSLPLQVLGDLLGIPIDDLDMVHSWAQKIAENKFNADSERAAIEADEAYRKLMAYIDVLVARQRDTGAETGLVAALLDSERKGVVSHEEAMAMMALMIFAGHETTSNLLAIGLLELLRHPGQWDLLVAEPERVPAAVEELLRFVTPAHFLPYVAKESREIDGVPVEAGDTVIGVLAAANRDPDVFERADELDIARTDSRAHVSLGLGPHFCLGAGLARMEATALFGTLAREYPGARLAGAELRWGGRSLRTPLAMPVRLTG</sequence>
<protein>
    <recommendedName>
        <fullName evidence="9">Cytochrome P450</fullName>
    </recommendedName>
</protein>
<evidence type="ECO:0000313" key="7">
    <source>
        <dbReference type="EMBL" id="SFF58837.1"/>
    </source>
</evidence>
<dbReference type="FunFam" id="1.10.630.10:FF:000018">
    <property type="entry name" value="Cytochrome P450 monooxygenase"/>
    <property type="match status" value="1"/>
</dbReference>
<dbReference type="OrthoDB" id="502624at2"/>
<dbReference type="InterPro" id="IPR036396">
    <property type="entry name" value="Cyt_P450_sf"/>
</dbReference>
<evidence type="ECO:0000256" key="6">
    <source>
        <dbReference type="ARBA" id="ARBA00023033"/>
    </source>
</evidence>
<keyword evidence="3" id="KW-0479">Metal-binding</keyword>
<dbReference type="Pfam" id="PF00067">
    <property type="entry name" value="p450"/>
    <property type="match status" value="1"/>
</dbReference>
<evidence type="ECO:0000256" key="3">
    <source>
        <dbReference type="ARBA" id="ARBA00022723"/>
    </source>
</evidence>
<dbReference type="Proteomes" id="UP000199323">
    <property type="component" value="Unassembled WGS sequence"/>
</dbReference>
<organism evidence="7 8">
    <name type="scientific">Actinacidiphila alni</name>
    <dbReference type="NCBI Taxonomy" id="380248"/>
    <lineage>
        <taxon>Bacteria</taxon>
        <taxon>Bacillati</taxon>
        <taxon>Actinomycetota</taxon>
        <taxon>Actinomycetes</taxon>
        <taxon>Kitasatosporales</taxon>
        <taxon>Streptomycetaceae</taxon>
        <taxon>Actinacidiphila</taxon>
    </lineage>
</organism>
<evidence type="ECO:0000313" key="8">
    <source>
        <dbReference type="Proteomes" id="UP000199323"/>
    </source>
</evidence>
<dbReference type="AlphaFoldDB" id="A0A1I2K0V5"/>
<dbReference type="InterPro" id="IPR001128">
    <property type="entry name" value="Cyt_P450"/>
</dbReference>
<accession>A0A1I2K0V5</accession>
<evidence type="ECO:0000256" key="4">
    <source>
        <dbReference type="ARBA" id="ARBA00023002"/>
    </source>
</evidence>
<dbReference type="InterPro" id="IPR002397">
    <property type="entry name" value="Cyt_P450_B"/>
</dbReference>
<evidence type="ECO:0000256" key="2">
    <source>
        <dbReference type="ARBA" id="ARBA00022617"/>
    </source>
</evidence>
<dbReference type="PANTHER" id="PTHR46696:SF6">
    <property type="entry name" value="P450, PUTATIVE (EUROFUNG)-RELATED"/>
    <property type="match status" value="1"/>
</dbReference>
<evidence type="ECO:0000256" key="1">
    <source>
        <dbReference type="ARBA" id="ARBA00010617"/>
    </source>
</evidence>
<dbReference type="PRINTS" id="PR00359">
    <property type="entry name" value="BP450"/>
</dbReference>
<dbReference type="STRING" id="380248.SAMN05216251_12062"/>
<evidence type="ECO:0000256" key="5">
    <source>
        <dbReference type="ARBA" id="ARBA00023004"/>
    </source>
</evidence>
<dbReference type="GO" id="GO:0005506">
    <property type="term" value="F:iron ion binding"/>
    <property type="evidence" value="ECO:0007669"/>
    <property type="project" value="InterPro"/>
</dbReference>
<evidence type="ECO:0008006" key="9">
    <source>
        <dbReference type="Google" id="ProtNLM"/>
    </source>
</evidence>
<keyword evidence="2" id="KW-0349">Heme</keyword>
<keyword evidence="5" id="KW-0408">Iron</keyword>
<gene>
    <name evidence="7" type="ORF">SAMN05216251_12062</name>
</gene>
<dbReference type="PANTHER" id="PTHR46696">
    <property type="entry name" value="P450, PUTATIVE (EUROFUNG)-RELATED"/>
    <property type="match status" value="1"/>
</dbReference>
<proteinExistence type="inferred from homology"/>
<name>A0A1I2K0V5_9ACTN</name>
<dbReference type="SUPFAM" id="SSF48264">
    <property type="entry name" value="Cytochrome P450"/>
    <property type="match status" value="1"/>
</dbReference>
<dbReference type="RefSeq" id="WP_093716411.1">
    <property type="nucleotide sequence ID" value="NZ_FONG01000020.1"/>
</dbReference>
<keyword evidence="4" id="KW-0560">Oxidoreductase</keyword>
<dbReference type="GO" id="GO:0020037">
    <property type="term" value="F:heme binding"/>
    <property type="evidence" value="ECO:0007669"/>
    <property type="project" value="InterPro"/>
</dbReference>
<dbReference type="PRINTS" id="PR00385">
    <property type="entry name" value="P450"/>
</dbReference>
<dbReference type="GO" id="GO:0016705">
    <property type="term" value="F:oxidoreductase activity, acting on paired donors, with incorporation or reduction of molecular oxygen"/>
    <property type="evidence" value="ECO:0007669"/>
    <property type="project" value="InterPro"/>
</dbReference>
<comment type="similarity">
    <text evidence="1">Belongs to the cytochrome P450 family.</text>
</comment>
<reference evidence="7 8" key="1">
    <citation type="submission" date="2016-10" db="EMBL/GenBank/DDBJ databases">
        <authorList>
            <person name="de Groot N.N."/>
        </authorList>
    </citation>
    <scope>NUCLEOTIDE SEQUENCE [LARGE SCALE GENOMIC DNA]</scope>
    <source>
        <strain evidence="7 8">CGMCC 4.3510</strain>
    </source>
</reference>